<feature type="compositionally biased region" description="Polar residues" evidence="7">
    <location>
        <begin position="36"/>
        <end position="51"/>
    </location>
</feature>
<accession>A0A1Y1UTG3</accession>
<dbReference type="GO" id="GO:0006366">
    <property type="term" value="P:transcription by RNA polymerase II"/>
    <property type="evidence" value="ECO:0007669"/>
    <property type="project" value="InterPro"/>
</dbReference>
<feature type="region of interest" description="Disordered" evidence="7">
    <location>
        <begin position="226"/>
        <end position="247"/>
    </location>
</feature>
<gene>
    <name evidence="8" type="ORF">BD324DRAFT_648179</name>
</gene>
<evidence type="ECO:0000313" key="8">
    <source>
        <dbReference type="EMBL" id="ORX41308.1"/>
    </source>
</evidence>
<evidence type="ECO:0000256" key="5">
    <source>
        <dbReference type="ARBA" id="ARBA00023242"/>
    </source>
</evidence>
<keyword evidence="4" id="KW-0804">Transcription</keyword>
<dbReference type="Proteomes" id="UP000193218">
    <property type="component" value="Unassembled WGS sequence"/>
</dbReference>
<comment type="caution">
    <text evidence="8">The sequence shown here is derived from an EMBL/GenBank/DDBJ whole genome shotgun (WGS) entry which is preliminary data.</text>
</comment>
<keyword evidence="2" id="KW-0805">Transcription regulation</keyword>
<feature type="region of interest" description="Disordered" evidence="7">
    <location>
        <begin position="17"/>
        <end position="95"/>
    </location>
</feature>
<dbReference type="GO" id="GO:0006357">
    <property type="term" value="P:regulation of transcription by RNA polymerase II"/>
    <property type="evidence" value="ECO:0007669"/>
    <property type="project" value="UniProtKB-ARBA"/>
</dbReference>
<dbReference type="CDD" id="cd22926">
    <property type="entry name" value="HFD_SPT3"/>
    <property type="match status" value="1"/>
</dbReference>
<protein>
    <submittedName>
        <fullName evidence="8">Transcription initiation factor IID, 18kD subunit-domain-containing protein</fullName>
    </submittedName>
</protein>
<dbReference type="GO" id="GO:0046982">
    <property type="term" value="F:protein heterodimerization activity"/>
    <property type="evidence" value="ECO:0007669"/>
    <property type="project" value="InterPro"/>
</dbReference>
<dbReference type="GO" id="GO:0003743">
    <property type="term" value="F:translation initiation factor activity"/>
    <property type="evidence" value="ECO:0007669"/>
    <property type="project" value="UniProtKB-KW"/>
</dbReference>
<evidence type="ECO:0000256" key="7">
    <source>
        <dbReference type="SAM" id="MobiDB-lite"/>
    </source>
</evidence>
<dbReference type="InterPro" id="IPR003195">
    <property type="entry name" value="TFIID_TAF13"/>
</dbReference>
<dbReference type="EMBL" id="NBSH01000001">
    <property type="protein sequence ID" value="ORX41308.1"/>
    <property type="molecule type" value="Genomic_DNA"/>
</dbReference>
<evidence type="ECO:0000256" key="2">
    <source>
        <dbReference type="ARBA" id="ARBA00023015"/>
    </source>
</evidence>
<dbReference type="AlphaFoldDB" id="A0A1Y1UTG3"/>
<dbReference type="GO" id="GO:0000124">
    <property type="term" value="C:SAGA complex"/>
    <property type="evidence" value="ECO:0007669"/>
    <property type="project" value="TreeGrafter"/>
</dbReference>
<dbReference type="InterPro" id="IPR009072">
    <property type="entry name" value="Histone-fold"/>
</dbReference>
<dbReference type="PANTHER" id="PTHR11380:SF16">
    <property type="entry name" value="TRANSCRIPTION INITIATION PROTEIN SPT3 HOMOLOG"/>
    <property type="match status" value="1"/>
</dbReference>
<dbReference type="FunFam" id="1.10.20.10:FF:000023">
    <property type="entry name" value="transcription initiation protein SPT3 homolog"/>
    <property type="match status" value="1"/>
</dbReference>
<reference evidence="8 9" key="1">
    <citation type="submission" date="2017-03" db="EMBL/GenBank/DDBJ databases">
        <title>Widespread Adenine N6-methylation of Active Genes in Fungi.</title>
        <authorList>
            <consortium name="DOE Joint Genome Institute"/>
            <person name="Mondo S.J."/>
            <person name="Dannebaum R.O."/>
            <person name="Kuo R.C."/>
            <person name="Louie K.B."/>
            <person name="Bewick A.J."/>
            <person name="Labutti K."/>
            <person name="Haridas S."/>
            <person name="Kuo A."/>
            <person name="Salamov A."/>
            <person name="Ahrendt S.R."/>
            <person name="Lau R."/>
            <person name="Bowen B.P."/>
            <person name="Lipzen A."/>
            <person name="Sullivan W."/>
            <person name="Andreopoulos W.B."/>
            <person name="Clum A."/>
            <person name="Lindquist E."/>
            <person name="Daum C."/>
            <person name="Northen T.R."/>
            <person name="Ramamoorthy G."/>
            <person name="Schmitz R.J."/>
            <person name="Gryganskyi A."/>
            <person name="Culley D."/>
            <person name="Magnuson J."/>
            <person name="James T.Y."/>
            <person name="O'Malley M.A."/>
            <person name="Stajich J.E."/>
            <person name="Spatafora J.W."/>
            <person name="Visel A."/>
            <person name="Grigoriev I.V."/>
        </authorList>
    </citation>
    <scope>NUCLEOTIDE SEQUENCE [LARGE SCALE GENOMIC DNA]</scope>
    <source>
        <strain evidence="8 9">NRRL Y-17943</strain>
    </source>
</reference>
<feature type="compositionally biased region" description="Low complexity" evidence="7">
    <location>
        <begin position="402"/>
        <end position="428"/>
    </location>
</feature>
<dbReference type="GO" id="GO:0005634">
    <property type="term" value="C:nucleus"/>
    <property type="evidence" value="ECO:0007669"/>
    <property type="project" value="UniProtKB-SubCell"/>
</dbReference>
<dbReference type="GO" id="GO:0003712">
    <property type="term" value="F:transcription coregulator activity"/>
    <property type="evidence" value="ECO:0007669"/>
    <property type="project" value="TreeGrafter"/>
</dbReference>
<keyword evidence="5" id="KW-0539">Nucleus</keyword>
<organism evidence="8 9">
    <name type="scientific">Kockovaella imperatae</name>
    <dbReference type="NCBI Taxonomy" id="4999"/>
    <lineage>
        <taxon>Eukaryota</taxon>
        <taxon>Fungi</taxon>
        <taxon>Dikarya</taxon>
        <taxon>Basidiomycota</taxon>
        <taxon>Agaricomycotina</taxon>
        <taxon>Tremellomycetes</taxon>
        <taxon>Tremellales</taxon>
        <taxon>Cuniculitremaceae</taxon>
        <taxon>Kockovaella</taxon>
    </lineage>
</organism>
<evidence type="ECO:0000256" key="6">
    <source>
        <dbReference type="ARBA" id="ARBA00061274"/>
    </source>
</evidence>
<comment type="similarity">
    <text evidence="6">Belongs to the SPT3 family.</text>
</comment>
<name>A0A1Y1UTG3_9TREE</name>
<dbReference type="OrthoDB" id="66982at2759"/>
<dbReference type="STRING" id="4999.A0A1Y1UTG3"/>
<feature type="compositionally biased region" description="Acidic residues" evidence="7">
    <location>
        <begin position="235"/>
        <end position="246"/>
    </location>
</feature>
<dbReference type="Gene3D" id="1.10.20.10">
    <property type="entry name" value="Histone, subunit A"/>
    <property type="match status" value="1"/>
</dbReference>
<dbReference type="InParanoid" id="A0A1Y1UTG3"/>
<feature type="compositionally biased region" description="Acidic residues" evidence="7">
    <location>
        <begin position="58"/>
        <end position="73"/>
    </location>
</feature>
<feature type="region of interest" description="Disordered" evidence="7">
    <location>
        <begin position="343"/>
        <end position="372"/>
    </location>
</feature>
<dbReference type="SUPFAM" id="SSF47113">
    <property type="entry name" value="Histone-fold"/>
    <property type="match status" value="1"/>
</dbReference>
<keyword evidence="3" id="KW-0010">Activator</keyword>
<keyword evidence="8" id="KW-0396">Initiation factor</keyword>
<feature type="region of interest" description="Disordered" evidence="7">
    <location>
        <begin position="384"/>
        <end position="431"/>
    </location>
</feature>
<evidence type="ECO:0000256" key="3">
    <source>
        <dbReference type="ARBA" id="ARBA00023159"/>
    </source>
</evidence>
<dbReference type="FunCoup" id="A0A1Y1UTG3">
    <property type="interactions" value="69"/>
</dbReference>
<evidence type="ECO:0000256" key="1">
    <source>
        <dbReference type="ARBA" id="ARBA00004123"/>
    </source>
</evidence>
<keyword evidence="9" id="KW-1185">Reference proteome</keyword>
<feature type="compositionally biased region" description="Polar residues" evidence="7">
    <location>
        <begin position="360"/>
        <end position="370"/>
    </location>
</feature>
<dbReference type="GeneID" id="33559609"/>
<proteinExistence type="inferred from homology"/>
<evidence type="ECO:0000313" key="9">
    <source>
        <dbReference type="Proteomes" id="UP000193218"/>
    </source>
</evidence>
<comment type="subcellular location">
    <subcellularLocation>
        <location evidence="1">Nucleus</location>
    </subcellularLocation>
</comment>
<dbReference type="Pfam" id="PF02269">
    <property type="entry name" value="TFIID-18kDa"/>
    <property type="match status" value="1"/>
</dbReference>
<sequence>MSSLALPMALPNAADIHTTLNPAAPKTTPSKARPTPATTVPKPTSNVTLKVSPSPELVELEDDEDGDDDDDDDTGKKKRGGPAGSAAAAKKKTGGEAKGDYKYLNEISQMMFVFGEVQDPLPETVKLVEDVVRGQIIEIVTRARLLTHLRSSRFLSAEDLIFLIRDDRGKVNRLRTYLSWKDVRKKAKEDEEGDVDVDDADKGAKSRKSMVKLPWELFTPFGDFLRTLPSRQSGGDEEEEEDDDEMQAYQDSMQRLRDADEITKKMTKDEYVHYSDCRQASFTYRKARRFRDFVNFSAYLDVRPNDDIVDILGFLSFEMVRSLCVTALEVRTRIEKAAAAVPIPTSHAGPSRTGGRKPTMSHQAAGSMSNDKLIASPALKRRLTVTSTAESPSAKKQKNDLTASPEATTTLAATPATTTGHGSTSGDAVLPRKLNTSARKPVSLFAPPPSARSPLLPSHVLEAFAQIQRQQAASRVGGLKNWRGGVGKSRMALV</sequence>
<dbReference type="RefSeq" id="XP_021874987.1">
    <property type="nucleotide sequence ID" value="XM_022017800.1"/>
</dbReference>
<keyword evidence="8" id="KW-0648">Protein biosynthesis</keyword>
<evidence type="ECO:0000256" key="4">
    <source>
        <dbReference type="ARBA" id="ARBA00023163"/>
    </source>
</evidence>
<dbReference type="PANTHER" id="PTHR11380">
    <property type="entry name" value="TRANSCRIPTION INITIATION FACTOR TFIID/SUPT3-RELATED"/>
    <property type="match status" value="1"/>
</dbReference>